<sequence>MGRIRKSVDGTLATITLNRPDVLNVFDYEMLEQLQEVVEEIRLDHGIRAIIFVGAGEKAFSAGADLKERKHLTEREVRRNVNKIRQVFNLIEELPQPTIAAINGYALGGGFELALACDLRLAADHAQMGLTEVKWAIIPGGGGTQRLTNLIGSAYAKELILTARKIGADHAKELGILNGVTRKDELMEQAISLANEIMVNGPLAVTQAKYAINHGSDVDIHTGLAIESKAYEVIIPTKDRVEAVTAFNEKRPANFQGK</sequence>
<evidence type="ECO:0000256" key="1">
    <source>
        <dbReference type="ARBA" id="ARBA00005254"/>
    </source>
</evidence>
<comment type="similarity">
    <text evidence="1 3">Belongs to the enoyl-CoA hydratase/isomerase family.</text>
</comment>
<dbReference type="PROSITE" id="PS00166">
    <property type="entry name" value="ENOYL_COA_HYDRATASE"/>
    <property type="match status" value="1"/>
</dbReference>
<dbReference type="RefSeq" id="WP_382390464.1">
    <property type="nucleotide sequence ID" value="NZ_JBHUNA010000003.1"/>
</dbReference>
<reference evidence="5" key="1">
    <citation type="journal article" date="2019" name="Int. J. Syst. Evol. Microbiol.">
        <title>The Global Catalogue of Microorganisms (GCM) 10K type strain sequencing project: providing services to taxonomists for standard genome sequencing and annotation.</title>
        <authorList>
            <consortium name="The Broad Institute Genomics Platform"/>
            <consortium name="The Broad Institute Genome Sequencing Center for Infectious Disease"/>
            <person name="Wu L."/>
            <person name="Ma J."/>
        </authorList>
    </citation>
    <scope>NUCLEOTIDE SEQUENCE [LARGE SCALE GENOMIC DNA]</scope>
    <source>
        <strain evidence="5">TISTR 1535</strain>
    </source>
</reference>
<evidence type="ECO:0000256" key="3">
    <source>
        <dbReference type="RuleBase" id="RU003707"/>
    </source>
</evidence>
<dbReference type="CDD" id="cd06558">
    <property type="entry name" value="crotonase-like"/>
    <property type="match status" value="1"/>
</dbReference>
<organism evidence="4 5">
    <name type="scientific">Lentibacillus juripiscarius</name>
    <dbReference type="NCBI Taxonomy" id="257446"/>
    <lineage>
        <taxon>Bacteria</taxon>
        <taxon>Bacillati</taxon>
        <taxon>Bacillota</taxon>
        <taxon>Bacilli</taxon>
        <taxon>Bacillales</taxon>
        <taxon>Bacillaceae</taxon>
        <taxon>Lentibacillus</taxon>
    </lineage>
</organism>
<accession>A0ABW5V1P3</accession>
<dbReference type="InterPro" id="IPR029045">
    <property type="entry name" value="ClpP/crotonase-like_dom_sf"/>
</dbReference>
<proteinExistence type="inferred from homology"/>
<evidence type="ECO:0000313" key="5">
    <source>
        <dbReference type="Proteomes" id="UP001597502"/>
    </source>
</evidence>
<protein>
    <submittedName>
        <fullName evidence="4">Enoyl-CoA hydratase-related protein</fullName>
    </submittedName>
</protein>
<evidence type="ECO:0000256" key="2">
    <source>
        <dbReference type="ARBA" id="ARBA00023239"/>
    </source>
</evidence>
<evidence type="ECO:0000313" key="4">
    <source>
        <dbReference type="EMBL" id="MFD2759716.1"/>
    </source>
</evidence>
<dbReference type="InterPro" id="IPR018376">
    <property type="entry name" value="Enoyl-CoA_hyd/isom_CS"/>
</dbReference>
<name>A0ABW5V1P3_9BACI</name>
<dbReference type="Gene3D" id="3.90.226.10">
    <property type="entry name" value="2-enoyl-CoA Hydratase, Chain A, domain 1"/>
    <property type="match status" value="1"/>
</dbReference>
<dbReference type="Proteomes" id="UP001597502">
    <property type="component" value="Unassembled WGS sequence"/>
</dbReference>
<dbReference type="InterPro" id="IPR001753">
    <property type="entry name" value="Enoyl-CoA_hydra/iso"/>
</dbReference>
<dbReference type="SUPFAM" id="SSF52096">
    <property type="entry name" value="ClpP/crotonase"/>
    <property type="match status" value="1"/>
</dbReference>
<gene>
    <name evidence="4" type="ORF">ACFSUO_01775</name>
</gene>
<dbReference type="EMBL" id="JBHUNA010000003">
    <property type="protein sequence ID" value="MFD2759716.1"/>
    <property type="molecule type" value="Genomic_DNA"/>
</dbReference>
<dbReference type="Gene3D" id="1.10.12.10">
    <property type="entry name" value="Lyase 2-enoyl-coa Hydratase, Chain A, domain 2"/>
    <property type="match status" value="1"/>
</dbReference>
<comment type="caution">
    <text evidence="4">The sequence shown here is derived from an EMBL/GenBank/DDBJ whole genome shotgun (WGS) entry which is preliminary data.</text>
</comment>
<dbReference type="Pfam" id="PF00378">
    <property type="entry name" value="ECH_1"/>
    <property type="match status" value="1"/>
</dbReference>
<dbReference type="InterPro" id="IPR014748">
    <property type="entry name" value="Enoyl-CoA_hydra_C"/>
</dbReference>
<keyword evidence="5" id="KW-1185">Reference proteome</keyword>
<keyword evidence="2" id="KW-0456">Lyase</keyword>
<dbReference type="PANTHER" id="PTHR11941:SF54">
    <property type="entry name" value="ENOYL-COA HYDRATASE, MITOCHONDRIAL"/>
    <property type="match status" value="1"/>
</dbReference>
<dbReference type="PANTHER" id="PTHR11941">
    <property type="entry name" value="ENOYL-COA HYDRATASE-RELATED"/>
    <property type="match status" value="1"/>
</dbReference>